<dbReference type="InterPro" id="IPR005320">
    <property type="entry name" value="Peptidase_S51"/>
</dbReference>
<proteinExistence type="inferred from homology"/>
<keyword evidence="2" id="KW-0645">Protease</keyword>
<evidence type="ECO:0000256" key="4">
    <source>
        <dbReference type="ARBA" id="ARBA00022825"/>
    </source>
</evidence>
<dbReference type="Proteomes" id="UP000237749">
    <property type="component" value="Unassembled WGS sequence"/>
</dbReference>
<keyword evidence="3" id="KW-0378">Hydrolase</keyword>
<dbReference type="EMBL" id="PTJA01000013">
    <property type="protein sequence ID" value="PPK78777.1"/>
    <property type="molecule type" value="Genomic_DNA"/>
</dbReference>
<dbReference type="Gene3D" id="3.40.50.880">
    <property type="match status" value="1"/>
</dbReference>
<dbReference type="InterPro" id="IPR029062">
    <property type="entry name" value="Class_I_gatase-like"/>
</dbReference>
<gene>
    <name evidence="5" type="ORF">BXY41_113109</name>
</gene>
<dbReference type="GO" id="GO:0008236">
    <property type="term" value="F:serine-type peptidase activity"/>
    <property type="evidence" value="ECO:0007669"/>
    <property type="project" value="UniProtKB-KW"/>
</dbReference>
<sequence length="183" mass="20292">MKVLLTSAGFENKNIEKIFLNLVNKNPELIKALFIPTAAIFPDAIAVLPECMNDLINAGILKENIAVYDLHNKMSWEELCEYDALYFCGGDPKYLLDRINENGFNILLKKYIDNDGVFVGVSAGSIITAKNLQNNLGYINCKISVHCEKGTAPGEINTSNSEDILLTNSQAIVLTDDYSRIIE</sequence>
<name>A0A2S6HMS7_9FIRM</name>
<evidence type="ECO:0000256" key="3">
    <source>
        <dbReference type="ARBA" id="ARBA00022801"/>
    </source>
</evidence>
<dbReference type="GO" id="GO:0006508">
    <property type="term" value="P:proteolysis"/>
    <property type="evidence" value="ECO:0007669"/>
    <property type="project" value="UniProtKB-KW"/>
</dbReference>
<dbReference type="Pfam" id="PF03575">
    <property type="entry name" value="Peptidase_S51"/>
    <property type="match status" value="1"/>
</dbReference>
<dbReference type="OrthoDB" id="3373764at2"/>
<reference evidence="5 6" key="1">
    <citation type="submission" date="2018-02" db="EMBL/GenBank/DDBJ databases">
        <title>Genomic Encyclopedia of Archaeal and Bacterial Type Strains, Phase II (KMG-II): from individual species to whole genera.</title>
        <authorList>
            <person name="Goeker M."/>
        </authorList>
    </citation>
    <scope>NUCLEOTIDE SEQUENCE [LARGE SCALE GENOMIC DNA]</scope>
    <source>
        <strain evidence="5 6">DSM 3808</strain>
    </source>
</reference>
<evidence type="ECO:0000313" key="6">
    <source>
        <dbReference type="Proteomes" id="UP000237749"/>
    </source>
</evidence>
<keyword evidence="4" id="KW-0720">Serine protease</keyword>
<dbReference type="SUPFAM" id="SSF52317">
    <property type="entry name" value="Class I glutamine amidotransferase-like"/>
    <property type="match status" value="1"/>
</dbReference>
<comment type="caution">
    <text evidence="5">The sequence shown here is derived from an EMBL/GenBank/DDBJ whole genome shotgun (WGS) entry which is preliminary data.</text>
</comment>
<evidence type="ECO:0000256" key="1">
    <source>
        <dbReference type="ARBA" id="ARBA00006534"/>
    </source>
</evidence>
<evidence type="ECO:0000256" key="2">
    <source>
        <dbReference type="ARBA" id="ARBA00022670"/>
    </source>
</evidence>
<comment type="similarity">
    <text evidence="1">Belongs to the peptidase S51 family.</text>
</comment>
<keyword evidence="6" id="KW-1185">Reference proteome</keyword>
<protein>
    <submittedName>
        <fullName evidence="5">Peptidase S51-like protein</fullName>
    </submittedName>
</protein>
<dbReference type="AlphaFoldDB" id="A0A2S6HMS7"/>
<accession>A0A2S6HMS7</accession>
<organism evidence="5 6">
    <name type="scientific">Lacrimispora xylanisolvens</name>
    <dbReference type="NCBI Taxonomy" id="384636"/>
    <lineage>
        <taxon>Bacteria</taxon>
        <taxon>Bacillati</taxon>
        <taxon>Bacillota</taxon>
        <taxon>Clostridia</taxon>
        <taxon>Lachnospirales</taxon>
        <taxon>Lachnospiraceae</taxon>
        <taxon>Lacrimispora</taxon>
    </lineage>
</organism>
<dbReference type="RefSeq" id="WP_104438850.1">
    <property type="nucleotide sequence ID" value="NZ_PTJA01000013.1"/>
</dbReference>
<evidence type="ECO:0000313" key="5">
    <source>
        <dbReference type="EMBL" id="PPK78777.1"/>
    </source>
</evidence>